<sequence length="47" mass="5498">MMNFYKYDNWEEVPRFDGMAVVWKKTSSNREGGSTKRKLKEIGGRLG</sequence>
<gene>
    <name evidence="2" type="ORF">GO998_19835</name>
</gene>
<dbReference type="RefSeq" id="WP_211905872.1">
    <property type="nucleotide sequence ID" value="NZ_CP046730.1"/>
</dbReference>
<feature type="region of interest" description="Disordered" evidence="1">
    <location>
        <begin position="27"/>
        <end position="47"/>
    </location>
</feature>
<geneLocation type="plasmid" evidence="2 3">
    <name>pLLRS-1</name>
</geneLocation>
<reference evidence="2 3" key="1">
    <citation type="journal article" date="2021" name="Phytopathology">
        <title>Complete genome sequence of Ralstonia syzygii subsp. indonesiensis strain LLRS-1, isolated from wilted tobacco in China.</title>
        <authorList>
            <person name="Lu C.H."/>
            <person name="Li J.Y."/>
            <person name="Mi M.G."/>
            <person name="Lin Z.L."/>
            <person name="Jiang N."/>
            <person name="Gai X."/>
            <person name="Ma J.H."/>
            <person name="Lei L.P."/>
            <person name="Xia Z.Y."/>
        </authorList>
    </citation>
    <scope>NUCLEOTIDE SEQUENCE [LARGE SCALE GENOMIC DNA]</scope>
    <source>
        <strain evidence="2 3">LLRS-1</strain>
    </source>
</reference>
<evidence type="ECO:0000313" key="3">
    <source>
        <dbReference type="Proteomes" id="UP000677898"/>
    </source>
</evidence>
<protein>
    <submittedName>
        <fullName evidence="2">Uncharacterized protein</fullName>
    </submittedName>
</protein>
<keyword evidence="2" id="KW-0614">Plasmid</keyword>
<evidence type="ECO:0000313" key="2">
    <source>
        <dbReference type="EMBL" id="QUP55977.1"/>
    </source>
</evidence>
<proteinExistence type="predicted"/>
<dbReference type="Proteomes" id="UP000677898">
    <property type="component" value="Plasmid pLLRS-1"/>
</dbReference>
<name>A0ABX7ZKY1_9RALS</name>
<organism evidence="2 3">
    <name type="scientific">Ralstonia syzygii</name>
    <dbReference type="NCBI Taxonomy" id="28097"/>
    <lineage>
        <taxon>Bacteria</taxon>
        <taxon>Pseudomonadati</taxon>
        <taxon>Pseudomonadota</taxon>
        <taxon>Betaproteobacteria</taxon>
        <taxon>Burkholderiales</taxon>
        <taxon>Burkholderiaceae</taxon>
        <taxon>Ralstonia</taxon>
        <taxon>Ralstonia solanacearum species complex</taxon>
    </lineage>
</organism>
<accession>A0ABX7ZKY1</accession>
<keyword evidence="3" id="KW-1185">Reference proteome</keyword>
<dbReference type="EMBL" id="CP046730">
    <property type="protein sequence ID" value="QUP55977.1"/>
    <property type="molecule type" value="Genomic_DNA"/>
</dbReference>
<evidence type="ECO:0000256" key="1">
    <source>
        <dbReference type="SAM" id="MobiDB-lite"/>
    </source>
</evidence>